<evidence type="ECO:0000313" key="1">
    <source>
        <dbReference type="EMBL" id="KAI9391647.1"/>
    </source>
</evidence>
<dbReference type="EMBL" id="CM009296">
    <property type="protein sequence ID" value="KAI9391647.1"/>
    <property type="molecule type" value="Genomic_DNA"/>
</dbReference>
<evidence type="ECO:0000313" key="2">
    <source>
        <dbReference type="Proteomes" id="UP000006729"/>
    </source>
</evidence>
<keyword evidence="2" id="KW-1185">Reference proteome</keyword>
<comment type="caution">
    <text evidence="1">The sequence shown here is derived from an EMBL/GenBank/DDBJ whole genome shotgun (WGS) entry which is preliminary data.</text>
</comment>
<proteinExistence type="predicted"/>
<gene>
    <name evidence="1" type="ORF">POPTR_007G119700v4</name>
</gene>
<accession>A0ACC0SQY7</accession>
<name>A0ACC0SQY7_POPTR</name>
<organism evidence="1 2">
    <name type="scientific">Populus trichocarpa</name>
    <name type="common">Western balsam poplar</name>
    <name type="synonym">Populus balsamifera subsp. trichocarpa</name>
    <dbReference type="NCBI Taxonomy" id="3694"/>
    <lineage>
        <taxon>Eukaryota</taxon>
        <taxon>Viridiplantae</taxon>
        <taxon>Streptophyta</taxon>
        <taxon>Embryophyta</taxon>
        <taxon>Tracheophyta</taxon>
        <taxon>Spermatophyta</taxon>
        <taxon>Magnoliopsida</taxon>
        <taxon>eudicotyledons</taxon>
        <taxon>Gunneridae</taxon>
        <taxon>Pentapetalae</taxon>
        <taxon>rosids</taxon>
        <taxon>fabids</taxon>
        <taxon>Malpighiales</taxon>
        <taxon>Salicaceae</taxon>
        <taxon>Saliceae</taxon>
        <taxon>Populus</taxon>
    </lineage>
</organism>
<dbReference type="Proteomes" id="UP000006729">
    <property type="component" value="Chromosome 7"/>
</dbReference>
<protein>
    <submittedName>
        <fullName evidence="1">Uncharacterized protein</fullName>
    </submittedName>
</protein>
<sequence length="655" mass="75325">MLSIIFENSKLYYNNYLLFKLKLLTQFSIYKYCMIYIVFLIPSRFSNFLDLEIISASPMEFSVFALSPSSLVLPSHFPKTTILSRSHISARNKLFQSSRLPSLKNASIFKILSMSDEERRSANYHPSVWELQLIESLSTPYSYELHANRLEELKQEAKRALVSTNEPRAKLKLIDSIQRLGVAYHFEREIEEAIKLTELDVNGDLHTTSLHFRLLRQHAFSVSTDVLGKFRSNRDGKFKDSIRTDVAGLLSLYEASYLGVPGEDHVLEEAKNFSSKHLKSLLETIKDEFLAKQVKQSLEVPRHWKMPRIEARDFIDIYSSDNTRNLDLLELAKLDYNLVQSQHQRELKELARWWGALGFKEKLSFSRDRLMENYLWAMGMVFEPQFSKCRIGLTKFVCILTTIDDIYDVYGLPEELELFTKLVNRWDSMAIDDLPDYMKICYLALFNFVNEMAYDVMRDHGLFVLPYLVEEWANLCGSYLVEARWFSNKYSPTLSEYLENARTSIGSPAALAHACMLLGSPVAQSSLMDCFKHGNDQLIYWSSLITRLSDDLGTYTAESERGDVTKSIQCYMIEKGASEKESKEHIKGLINQAWKELNKENSKCSLPKPLVNMSLNMARTAQCIFQFGDGIGTSTGVTRDRLTSLIVEPIPVKEP</sequence>
<reference evidence="1 2" key="1">
    <citation type="journal article" date="2006" name="Science">
        <title>The genome of black cottonwood, Populus trichocarpa (Torr. &amp; Gray).</title>
        <authorList>
            <person name="Tuskan G.A."/>
            <person name="Difazio S."/>
            <person name="Jansson S."/>
            <person name="Bohlmann J."/>
            <person name="Grigoriev I."/>
            <person name="Hellsten U."/>
            <person name="Putnam N."/>
            <person name="Ralph S."/>
            <person name="Rombauts S."/>
            <person name="Salamov A."/>
            <person name="Schein J."/>
            <person name="Sterck L."/>
            <person name="Aerts A."/>
            <person name="Bhalerao R.R."/>
            <person name="Bhalerao R.P."/>
            <person name="Blaudez D."/>
            <person name="Boerjan W."/>
            <person name="Brun A."/>
            <person name="Brunner A."/>
            <person name="Busov V."/>
            <person name="Campbell M."/>
            <person name="Carlson J."/>
            <person name="Chalot M."/>
            <person name="Chapman J."/>
            <person name="Chen G.L."/>
            <person name="Cooper D."/>
            <person name="Coutinho P.M."/>
            <person name="Couturier J."/>
            <person name="Covert S."/>
            <person name="Cronk Q."/>
            <person name="Cunningham R."/>
            <person name="Davis J."/>
            <person name="Degroeve S."/>
            <person name="Dejardin A."/>
            <person name="Depamphilis C."/>
            <person name="Detter J."/>
            <person name="Dirks B."/>
            <person name="Dubchak I."/>
            <person name="Duplessis S."/>
            <person name="Ehlting J."/>
            <person name="Ellis B."/>
            <person name="Gendler K."/>
            <person name="Goodstein D."/>
            <person name="Gribskov M."/>
            <person name="Grimwood J."/>
            <person name="Groover A."/>
            <person name="Gunter L."/>
            <person name="Hamberger B."/>
            <person name="Heinze B."/>
            <person name="Helariutta Y."/>
            <person name="Henrissat B."/>
            <person name="Holligan D."/>
            <person name="Holt R."/>
            <person name="Huang W."/>
            <person name="Islam-Faridi N."/>
            <person name="Jones S."/>
            <person name="Jones-Rhoades M."/>
            <person name="Jorgensen R."/>
            <person name="Joshi C."/>
            <person name="Kangasjarvi J."/>
            <person name="Karlsson J."/>
            <person name="Kelleher C."/>
            <person name="Kirkpatrick R."/>
            <person name="Kirst M."/>
            <person name="Kohler A."/>
            <person name="Kalluri U."/>
            <person name="Larimer F."/>
            <person name="Leebens-Mack J."/>
            <person name="Leple J.C."/>
            <person name="Locascio P."/>
            <person name="Lou Y."/>
            <person name="Lucas S."/>
            <person name="Martin F."/>
            <person name="Montanini B."/>
            <person name="Napoli C."/>
            <person name="Nelson D.R."/>
            <person name="Nelson C."/>
            <person name="Nieminen K."/>
            <person name="Nilsson O."/>
            <person name="Pereda V."/>
            <person name="Peter G."/>
            <person name="Philippe R."/>
            <person name="Pilate G."/>
            <person name="Poliakov A."/>
            <person name="Razumovskaya J."/>
            <person name="Richardson P."/>
            <person name="Rinaldi C."/>
            <person name="Ritland K."/>
            <person name="Rouze P."/>
            <person name="Ryaboy D."/>
            <person name="Schmutz J."/>
            <person name="Schrader J."/>
            <person name="Segerman B."/>
            <person name="Shin H."/>
            <person name="Siddiqui A."/>
            <person name="Sterky F."/>
            <person name="Terry A."/>
            <person name="Tsai C.J."/>
            <person name="Uberbacher E."/>
            <person name="Unneberg P."/>
            <person name="Vahala J."/>
            <person name="Wall K."/>
            <person name="Wessler S."/>
            <person name="Yang G."/>
            <person name="Yin T."/>
            <person name="Douglas C."/>
            <person name="Marra M."/>
            <person name="Sandberg G."/>
            <person name="Van de Peer Y."/>
            <person name="Rokhsar D."/>
        </authorList>
    </citation>
    <scope>NUCLEOTIDE SEQUENCE [LARGE SCALE GENOMIC DNA]</scope>
    <source>
        <strain evidence="2">cv. Nisqually</strain>
    </source>
</reference>